<evidence type="ECO:0000256" key="4">
    <source>
        <dbReference type="SAM" id="Phobius"/>
    </source>
</evidence>
<evidence type="ECO:0000256" key="2">
    <source>
        <dbReference type="ARBA" id="ARBA00023054"/>
    </source>
</evidence>
<dbReference type="Proteomes" id="UP001207294">
    <property type="component" value="Unassembled WGS sequence"/>
</dbReference>
<dbReference type="GeneID" id="93563478"/>
<protein>
    <submittedName>
        <fullName evidence="7">Efflux RND transporter periplasmic adaptor subunit</fullName>
    </submittedName>
</protein>
<reference evidence="7 8" key="1">
    <citation type="submission" date="2022-10" db="EMBL/GenBank/DDBJ databases">
        <title>Characterization of Pseudomonas capsici strains from pepper and tomato in Georgia.</title>
        <authorList>
            <person name="Zhao M."/>
            <person name="Dutta B."/>
        </authorList>
    </citation>
    <scope>NUCLEOTIDE SEQUENCE [LARGE SCALE GENOMIC DNA]</scope>
    <source>
        <strain evidence="7 8">Pc20-5</strain>
    </source>
</reference>
<evidence type="ECO:0000256" key="1">
    <source>
        <dbReference type="ARBA" id="ARBA00009477"/>
    </source>
</evidence>
<gene>
    <name evidence="7" type="ORF">OH718_09805</name>
</gene>
<dbReference type="Pfam" id="PF25917">
    <property type="entry name" value="BSH_RND"/>
    <property type="match status" value="1"/>
</dbReference>
<keyword evidence="4" id="KW-1133">Transmembrane helix</keyword>
<evidence type="ECO:0000313" key="7">
    <source>
        <dbReference type="EMBL" id="MCV4376889.1"/>
    </source>
</evidence>
<dbReference type="InterPro" id="IPR058625">
    <property type="entry name" value="MdtA-like_BSH"/>
</dbReference>
<feature type="domain" description="CusB-like beta-barrel" evidence="6">
    <location>
        <begin position="205"/>
        <end position="277"/>
    </location>
</feature>
<keyword evidence="4" id="KW-0812">Transmembrane</keyword>
<accession>A0ABT3BVN1</accession>
<dbReference type="InterPro" id="IPR006143">
    <property type="entry name" value="RND_pump_MFP"/>
</dbReference>
<dbReference type="Pfam" id="PF25954">
    <property type="entry name" value="Beta-barrel_RND_2"/>
    <property type="match status" value="1"/>
</dbReference>
<comment type="caution">
    <text evidence="7">The sequence shown here is derived from an EMBL/GenBank/DDBJ whole genome shotgun (WGS) entry which is preliminary data.</text>
</comment>
<sequence length="380" mass="41452">MIDAGAARRHPLILLLFSGLVILGGLWTFRTSTAQPVEAAAVKPVKVAVARVDSSPFTDYLEAIGELEAFQEVSVPAEVGGRVIALPIHSGQQVERGQVLVRLNDARQRADLVRLQGKMQNSQARLQRARKLTSLDAMSRQEEGDAQSEYLAAKGALQALEAEIDQLTIKAPFAGTLGIRQVHLGQYVTAGQTLINLVGNEGFYVNFSVPEHALPHIQPGRPLEVVLDALPDQPITGMVTTLDPILDRSRMVNVQARLQHPPEAALPRMFARVKVPQAQPRDVLTVPETAITYNAYGEEIYVLEPAQDDRQAPRVRRVAVKTGERRDGRVIIEQGVLRDDRVVVSGQLKLSDGAVIEPVAKSVLDTSASHLHDTFKGAEL</sequence>
<dbReference type="Gene3D" id="2.40.420.20">
    <property type="match status" value="1"/>
</dbReference>
<feature type="domain" description="Multidrug resistance protein MdtA-like barrel-sandwich hybrid" evidence="5">
    <location>
        <begin position="72"/>
        <end position="198"/>
    </location>
</feature>
<dbReference type="PANTHER" id="PTHR30469:SF29">
    <property type="entry name" value="BLR2860 PROTEIN"/>
    <property type="match status" value="1"/>
</dbReference>
<dbReference type="InterPro" id="IPR058792">
    <property type="entry name" value="Beta-barrel_RND_2"/>
</dbReference>
<dbReference type="NCBIfam" id="TIGR01730">
    <property type="entry name" value="RND_mfp"/>
    <property type="match status" value="1"/>
</dbReference>
<keyword evidence="2 3" id="KW-0175">Coiled coil</keyword>
<dbReference type="Gene3D" id="2.40.30.170">
    <property type="match status" value="1"/>
</dbReference>
<keyword evidence="8" id="KW-1185">Reference proteome</keyword>
<dbReference type="Gene3D" id="1.10.287.470">
    <property type="entry name" value="Helix hairpin bin"/>
    <property type="match status" value="1"/>
</dbReference>
<dbReference type="EMBL" id="JAOXML010000006">
    <property type="protein sequence ID" value="MCV4376889.1"/>
    <property type="molecule type" value="Genomic_DNA"/>
</dbReference>
<comment type="similarity">
    <text evidence="1">Belongs to the membrane fusion protein (MFP) (TC 8.A.1) family.</text>
</comment>
<evidence type="ECO:0000256" key="3">
    <source>
        <dbReference type="SAM" id="Coils"/>
    </source>
</evidence>
<dbReference type="Gene3D" id="2.40.50.100">
    <property type="match status" value="1"/>
</dbReference>
<feature type="coiled-coil region" evidence="3">
    <location>
        <begin position="112"/>
        <end position="170"/>
    </location>
</feature>
<organism evidence="7 8">
    <name type="scientific">Pseudomonas capsici</name>
    <dbReference type="NCBI Taxonomy" id="2810614"/>
    <lineage>
        <taxon>Bacteria</taxon>
        <taxon>Pseudomonadati</taxon>
        <taxon>Pseudomonadota</taxon>
        <taxon>Gammaproteobacteria</taxon>
        <taxon>Pseudomonadales</taxon>
        <taxon>Pseudomonadaceae</taxon>
        <taxon>Pseudomonas</taxon>
    </lineage>
</organism>
<keyword evidence="4" id="KW-0472">Membrane</keyword>
<dbReference type="SUPFAM" id="SSF111369">
    <property type="entry name" value="HlyD-like secretion proteins"/>
    <property type="match status" value="1"/>
</dbReference>
<feature type="transmembrane region" description="Helical" evidence="4">
    <location>
        <begin position="12"/>
        <end position="29"/>
    </location>
</feature>
<proteinExistence type="inferred from homology"/>
<evidence type="ECO:0000259" key="5">
    <source>
        <dbReference type="Pfam" id="PF25917"/>
    </source>
</evidence>
<dbReference type="RefSeq" id="WP_117183751.1">
    <property type="nucleotide sequence ID" value="NZ_JAFGZD010000020.1"/>
</dbReference>
<dbReference type="PANTHER" id="PTHR30469">
    <property type="entry name" value="MULTIDRUG RESISTANCE PROTEIN MDTA"/>
    <property type="match status" value="1"/>
</dbReference>
<evidence type="ECO:0000259" key="6">
    <source>
        <dbReference type="Pfam" id="PF25954"/>
    </source>
</evidence>
<evidence type="ECO:0000313" key="8">
    <source>
        <dbReference type="Proteomes" id="UP001207294"/>
    </source>
</evidence>
<name>A0ABT3BVN1_9PSED</name>